<comment type="caution">
    <text evidence="2">The sequence shown here is derived from an EMBL/GenBank/DDBJ whole genome shotgun (WGS) entry which is preliminary data.</text>
</comment>
<reference evidence="2" key="1">
    <citation type="submission" date="2021-02" db="EMBL/GenBank/DDBJ databases">
        <authorList>
            <person name="Nowell W R."/>
        </authorList>
    </citation>
    <scope>NUCLEOTIDE SEQUENCE</scope>
</reference>
<name>A0A819WF53_9BILA</name>
<feature type="non-terminal residue" evidence="2">
    <location>
        <position position="173"/>
    </location>
</feature>
<evidence type="ECO:0000313" key="1">
    <source>
        <dbReference type="EMBL" id="CAF1450689.1"/>
    </source>
</evidence>
<accession>A0A819WF53</accession>
<organism evidence="2 3">
    <name type="scientific">Rotaria sordida</name>
    <dbReference type="NCBI Taxonomy" id="392033"/>
    <lineage>
        <taxon>Eukaryota</taxon>
        <taxon>Metazoa</taxon>
        <taxon>Spiralia</taxon>
        <taxon>Gnathifera</taxon>
        <taxon>Rotifera</taxon>
        <taxon>Eurotatoria</taxon>
        <taxon>Bdelloidea</taxon>
        <taxon>Philodinida</taxon>
        <taxon>Philodinidae</taxon>
        <taxon>Rotaria</taxon>
    </lineage>
</organism>
<dbReference type="Proteomes" id="UP000663882">
    <property type="component" value="Unassembled WGS sequence"/>
</dbReference>
<evidence type="ECO:0000313" key="3">
    <source>
        <dbReference type="Proteomes" id="UP000663823"/>
    </source>
</evidence>
<protein>
    <submittedName>
        <fullName evidence="2">Uncharacterized protein</fullName>
    </submittedName>
</protein>
<dbReference type="OrthoDB" id="10053922at2759"/>
<sequence length="173" mass="18864">MDPSQAARIILPTNTTSATNPTVIVRDTVVQTNREGEPPEYRKIKTTEQILEPTLLGKTSPAKVTTKTTTTTTVEEVSTIPTSRITTTVQEIPVTTDYVVKRADEFKPIAVISDTTPINSVNNQIVETTSTSSLITPGKIVGDSEPVISERYVTTVTEPVTKKIIKTVTYETN</sequence>
<proteinExistence type="predicted"/>
<dbReference type="EMBL" id="CAJNOO010006585">
    <property type="protein sequence ID" value="CAF1450689.1"/>
    <property type="molecule type" value="Genomic_DNA"/>
</dbReference>
<gene>
    <name evidence="2" type="ORF">OTI717_LOCUS35022</name>
    <name evidence="1" type="ORF">RFH988_LOCUS36744</name>
</gene>
<evidence type="ECO:0000313" key="2">
    <source>
        <dbReference type="EMBL" id="CAF4124818.1"/>
    </source>
</evidence>
<dbReference type="EMBL" id="CAJOAX010013092">
    <property type="protein sequence ID" value="CAF4124818.1"/>
    <property type="molecule type" value="Genomic_DNA"/>
</dbReference>
<dbReference type="AlphaFoldDB" id="A0A819WF53"/>
<dbReference type="Proteomes" id="UP000663823">
    <property type="component" value="Unassembled WGS sequence"/>
</dbReference>